<proteinExistence type="predicted"/>
<feature type="transmembrane region" description="Helical" evidence="1">
    <location>
        <begin position="33"/>
        <end position="61"/>
    </location>
</feature>
<keyword evidence="1" id="KW-0472">Membrane</keyword>
<gene>
    <name evidence="2" type="ORF">NDI89_05325</name>
</gene>
<dbReference type="RefSeq" id="WP_277520468.1">
    <property type="nucleotide sequence ID" value="NZ_JAMQOT010000001.1"/>
</dbReference>
<keyword evidence="3" id="KW-1185">Reference proteome</keyword>
<keyword evidence="1" id="KW-1133">Transmembrane helix</keyword>
<keyword evidence="1" id="KW-0812">Transmembrane</keyword>
<dbReference type="AlphaFoldDB" id="A0A9Q4Q126"/>
<dbReference type="EMBL" id="JAMQOT010000001">
    <property type="protein sequence ID" value="MDF9745006.1"/>
    <property type="molecule type" value="Genomic_DNA"/>
</dbReference>
<evidence type="ECO:0000313" key="3">
    <source>
        <dbReference type="Proteomes" id="UP001154061"/>
    </source>
</evidence>
<evidence type="ECO:0000256" key="1">
    <source>
        <dbReference type="SAM" id="Phobius"/>
    </source>
</evidence>
<organism evidence="2 3">
    <name type="scientific">Natrinema salsiterrestre</name>
    <dbReference type="NCBI Taxonomy" id="2950540"/>
    <lineage>
        <taxon>Archaea</taxon>
        <taxon>Methanobacteriati</taxon>
        <taxon>Methanobacteriota</taxon>
        <taxon>Stenosarchaea group</taxon>
        <taxon>Halobacteria</taxon>
        <taxon>Halobacteriales</taxon>
        <taxon>Natrialbaceae</taxon>
        <taxon>Natrinema</taxon>
    </lineage>
</organism>
<accession>A0A9Q4Q126</accession>
<protein>
    <submittedName>
        <fullName evidence="2">Uncharacterized protein</fullName>
    </submittedName>
</protein>
<dbReference type="Pfam" id="PF26067">
    <property type="entry name" value="DUF8024"/>
    <property type="match status" value="1"/>
</dbReference>
<comment type="caution">
    <text evidence="2">The sequence shown here is derived from an EMBL/GenBank/DDBJ whole genome shotgun (WGS) entry which is preliminary data.</text>
</comment>
<dbReference type="Proteomes" id="UP001154061">
    <property type="component" value="Unassembled WGS sequence"/>
</dbReference>
<dbReference type="InterPro" id="IPR058337">
    <property type="entry name" value="DUF8024"/>
</dbReference>
<name>A0A9Q4Q126_9EURY</name>
<reference evidence="2" key="1">
    <citation type="submission" date="2022-06" db="EMBL/GenBank/DDBJ databases">
        <title>Natrinema sp. a new haloarchaeum isolate from saline soil.</title>
        <authorList>
            <person name="Strakova D."/>
            <person name="Galisteo C."/>
            <person name="Sanchez-Porro C."/>
            <person name="Ventosa A."/>
        </authorList>
    </citation>
    <scope>NUCLEOTIDE SEQUENCE</scope>
    <source>
        <strain evidence="2">S1CR25-10</strain>
    </source>
</reference>
<sequence length="64" mass="6610">MDTVTPLNVIVDNLVEMTELFSDVAMGAGLAPLLVLMGTLLVVFSLGVFGVLTLGAVGNLFTAK</sequence>
<evidence type="ECO:0000313" key="2">
    <source>
        <dbReference type="EMBL" id="MDF9745006.1"/>
    </source>
</evidence>